<dbReference type="Proteomes" id="UP000594008">
    <property type="component" value="Chromosome"/>
</dbReference>
<evidence type="ECO:0000313" key="3">
    <source>
        <dbReference type="Proteomes" id="UP000594008"/>
    </source>
</evidence>
<gene>
    <name evidence="2" type="ORF">IPT68_20840</name>
</gene>
<organism evidence="2 3">
    <name type="scientific">Streptomyces chromofuscus</name>
    <dbReference type="NCBI Taxonomy" id="42881"/>
    <lineage>
        <taxon>Bacteria</taxon>
        <taxon>Bacillati</taxon>
        <taxon>Actinomycetota</taxon>
        <taxon>Actinomycetes</taxon>
        <taxon>Kitasatosporales</taxon>
        <taxon>Streptomycetaceae</taxon>
        <taxon>Streptomyces</taxon>
    </lineage>
</organism>
<proteinExistence type="predicted"/>
<reference evidence="2 3" key="1">
    <citation type="submission" date="2020-10" db="EMBL/GenBank/DDBJ databases">
        <title>Streptomyces chromofuscus complate genome analysis.</title>
        <authorList>
            <person name="Anwar N."/>
        </authorList>
    </citation>
    <scope>NUCLEOTIDE SEQUENCE [LARGE SCALE GENOMIC DNA]</scope>
    <source>
        <strain evidence="2 3">DSM 40273</strain>
    </source>
</reference>
<feature type="region of interest" description="Disordered" evidence="1">
    <location>
        <begin position="120"/>
        <end position="141"/>
    </location>
</feature>
<dbReference type="KEGG" id="schf:IPT68_20840"/>
<dbReference type="AlphaFoldDB" id="A0A7M2T0V9"/>
<evidence type="ECO:0000313" key="2">
    <source>
        <dbReference type="EMBL" id="QOV42287.1"/>
    </source>
</evidence>
<protein>
    <submittedName>
        <fullName evidence="2">CU044_5270 family protein</fullName>
    </submittedName>
</protein>
<dbReference type="EMBL" id="CP063374">
    <property type="protein sequence ID" value="QOV42287.1"/>
    <property type="molecule type" value="Genomic_DNA"/>
</dbReference>
<name>A0A7M2T0V9_STRCW</name>
<dbReference type="NCBIfam" id="NF038083">
    <property type="entry name" value="CU044_5270_fam"/>
    <property type="match status" value="1"/>
</dbReference>
<dbReference type="RefSeq" id="WP_189701330.1">
    <property type="nucleotide sequence ID" value="NZ_CP063374.1"/>
</dbReference>
<evidence type="ECO:0000256" key="1">
    <source>
        <dbReference type="SAM" id="MobiDB-lite"/>
    </source>
</evidence>
<dbReference type="InterPro" id="IPR047789">
    <property type="entry name" value="CU044_5270-like"/>
</dbReference>
<sequence>MTEIRQAFDPAPARAARKPWLRPALLAGAVAAVAAVALTVAVPSGPSGAPAASNEAVALLEDIALAAEKSGAPDGIRDDQFVYIKSRDAYTTRTNGGPEKLDPVRDREIWLSVDGTREGLLEEDRPGNEHVPLEPDAPDNERATNYRALSGLPTDPDEMRDWLYRTAAAQVDAERPDRDHAAFVLFGDLIRESLMPPEVGAALYRAAAMIPGVEVVHGVRDSVGREGVAITRAGGDGREELIFDEKTFTFLGERVLDADGTVDGISAVVRRAVVDRAGERP</sequence>
<keyword evidence="3" id="KW-1185">Reference proteome</keyword>
<accession>A0A7M2T0V9</accession>